<evidence type="ECO:0000256" key="2">
    <source>
        <dbReference type="ARBA" id="ARBA00022771"/>
    </source>
</evidence>
<dbReference type="Proteomes" id="UP000218811">
    <property type="component" value="Unassembled WGS sequence"/>
</dbReference>
<dbReference type="InterPro" id="IPR013083">
    <property type="entry name" value="Znf_RING/FYVE/PHD"/>
</dbReference>
<dbReference type="GO" id="GO:0061630">
    <property type="term" value="F:ubiquitin protein ligase activity"/>
    <property type="evidence" value="ECO:0007669"/>
    <property type="project" value="InterPro"/>
</dbReference>
<evidence type="ECO:0000313" key="8">
    <source>
        <dbReference type="EMBL" id="PCH36282.1"/>
    </source>
</evidence>
<name>A0A2H3J216_WOLCO</name>
<dbReference type="InterPro" id="IPR001841">
    <property type="entry name" value="Znf_RING"/>
</dbReference>
<feature type="region of interest" description="Disordered" evidence="6">
    <location>
        <begin position="170"/>
        <end position="320"/>
    </location>
</feature>
<evidence type="ECO:0000259" key="7">
    <source>
        <dbReference type="PROSITE" id="PS50089"/>
    </source>
</evidence>
<dbReference type="InterPro" id="IPR027370">
    <property type="entry name" value="Znf-RING_euk"/>
</dbReference>
<protein>
    <recommendedName>
        <fullName evidence="7">RING-type domain-containing protein</fullName>
    </recommendedName>
</protein>
<keyword evidence="9" id="KW-1185">Reference proteome</keyword>
<dbReference type="PANTHER" id="PTHR22894:SF5">
    <property type="entry name" value="RING-TYPE DOMAIN-CONTAINING PROTEIN"/>
    <property type="match status" value="1"/>
</dbReference>
<feature type="compositionally biased region" description="Acidic residues" evidence="6">
    <location>
        <begin position="311"/>
        <end position="320"/>
    </location>
</feature>
<feature type="compositionally biased region" description="Low complexity" evidence="6">
    <location>
        <begin position="262"/>
        <end position="271"/>
    </location>
</feature>
<dbReference type="PANTHER" id="PTHR22894">
    <property type="entry name" value="RING-TYPE DOMAIN-CONTAINING PROTEIN"/>
    <property type="match status" value="1"/>
</dbReference>
<keyword evidence="3" id="KW-0862">Zinc</keyword>
<keyword evidence="2 4" id="KW-0863">Zinc-finger</keyword>
<dbReference type="Gene3D" id="3.30.40.10">
    <property type="entry name" value="Zinc/RING finger domain, C3HC4 (zinc finger)"/>
    <property type="match status" value="1"/>
</dbReference>
<accession>A0A2H3J216</accession>
<dbReference type="Pfam" id="PF13445">
    <property type="entry name" value="zf-RING_UBOX"/>
    <property type="match status" value="1"/>
</dbReference>
<keyword evidence="1" id="KW-0479">Metal-binding</keyword>
<organism evidence="8 9">
    <name type="scientific">Wolfiporia cocos (strain MD-104)</name>
    <name type="common">Brown rot fungus</name>
    <dbReference type="NCBI Taxonomy" id="742152"/>
    <lineage>
        <taxon>Eukaryota</taxon>
        <taxon>Fungi</taxon>
        <taxon>Dikarya</taxon>
        <taxon>Basidiomycota</taxon>
        <taxon>Agaricomycotina</taxon>
        <taxon>Agaricomycetes</taxon>
        <taxon>Polyporales</taxon>
        <taxon>Phaeolaceae</taxon>
        <taxon>Wolfiporia</taxon>
    </lineage>
</organism>
<dbReference type="STRING" id="742152.A0A2H3J216"/>
<dbReference type="SMART" id="SM00184">
    <property type="entry name" value="RING"/>
    <property type="match status" value="1"/>
</dbReference>
<evidence type="ECO:0000256" key="1">
    <source>
        <dbReference type="ARBA" id="ARBA00022723"/>
    </source>
</evidence>
<reference evidence="8 9" key="1">
    <citation type="journal article" date="2012" name="Science">
        <title>The Paleozoic origin of enzymatic lignin decomposition reconstructed from 31 fungal genomes.</title>
        <authorList>
            <person name="Floudas D."/>
            <person name="Binder M."/>
            <person name="Riley R."/>
            <person name="Barry K."/>
            <person name="Blanchette R.A."/>
            <person name="Henrissat B."/>
            <person name="Martinez A.T."/>
            <person name="Otillar R."/>
            <person name="Spatafora J.W."/>
            <person name="Yadav J.S."/>
            <person name="Aerts A."/>
            <person name="Benoit I."/>
            <person name="Boyd A."/>
            <person name="Carlson A."/>
            <person name="Copeland A."/>
            <person name="Coutinho P.M."/>
            <person name="de Vries R.P."/>
            <person name="Ferreira P."/>
            <person name="Findley K."/>
            <person name="Foster B."/>
            <person name="Gaskell J."/>
            <person name="Glotzer D."/>
            <person name="Gorecki P."/>
            <person name="Heitman J."/>
            <person name="Hesse C."/>
            <person name="Hori C."/>
            <person name="Igarashi K."/>
            <person name="Jurgens J.A."/>
            <person name="Kallen N."/>
            <person name="Kersten P."/>
            <person name="Kohler A."/>
            <person name="Kuees U."/>
            <person name="Kumar T.K.A."/>
            <person name="Kuo A."/>
            <person name="LaButti K."/>
            <person name="Larrondo L.F."/>
            <person name="Lindquist E."/>
            <person name="Ling A."/>
            <person name="Lombard V."/>
            <person name="Lucas S."/>
            <person name="Lundell T."/>
            <person name="Martin R."/>
            <person name="McLaughlin D.J."/>
            <person name="Morgenstern I."/>
            <person name="Morin E."/>
            <person name="Murat C."/>
            <person name="Nagy L.G."/>
            <person name="Nolan M."/>
            <person name="Ohm R.A."/>
            <person name="Patyshakuliyeva A."/>
            <person name="Rokas A."/>
            <person name="Ruiz-Duenas F.J."/>
            <person name="Sabat G."/>
            <person name="Salamov A."/>
            <person name="Samejima M."/>
            <person name="Schmutz J."/>
            <person name="Slot J.C."/>
            <person name="St John F."/>
            <person name="Stenlid J."/>
            <person name="Sun H."/>
            <person name="Sun S."/>
            <person name="Syed K."/>
            <person name="Tsang A."/>
            <person name="Wiebenga A."/>
            <person name="Young D."/>
            <person name="Pisabarro A."/>
            <person name="Eastwood D.C."/>
            <person name="Martin F."/>
            <person name="Cullen D."/>
            <person name="Grigoriev I.V."/>
            <person name="Hibbett D.S."/>
        </authorList>
    </citation>
    <scope>NUCLEOTIDE SEQUENCE [LARGE SCALE GENOMIC DNA]</scope>
    <source>
        <strain evidence="8 9">MD-104</strain>
    </source>
</reference>
<proteinExistence type="predicted"/>
<dbReference type="InterPro" id="IPR038896">
    <property type="entry name" value="RNF170"/>
</dbReference>
<evidence type="ECO:0000256" key="6">
    <source>
        <dbReference type="SAM" id="MobiDB-lite"/>
    </source>
</evidence>
<feature type="domain" description="RING-type" evidence="7">
    <location>
        <begin position="6"/>
        <end position="49"/>
    </location>
</feature>
<dbReference type="OrthoDB" id="6270329at2759"/>
<feature type="compositionally biased region" description="Low complexity" evidence="6">
    <location>
        <begin position="290"/>
        <end position="307"/>
    </location>
</feature>
<dbReference type="EMBL" id="KB467876">
    <property type="protein sequence ID" value="PCH36282.1"/>
    <property type="molecule type" value="Genomic_DNA"/>
</dbReference>
<keyword evidence="5" id="KW-0175">Coiled coil</keyword>
<feature type="compositionally biased region" description="Polar residues" evidence="6">
    <location>
        <begin position="186"/>
        <end position="206"/>
    </location>
</feature>
<dbReference type="OMA" id="CESSMAA"/>
<evidence type="ECO:0000256" key="4">
    <source>
        <dbReference type="PROSITE-ProRule" id="PRU00175"/>
    </source>
</evidence>
<evidence type="ECO:0000256" key="3">
    <source>
        <dbReference type="ARBA" id="ARBA00022833"/>
    </source>
</evidence>
<evidence type="ECO:0000256" key="5">
    <source>
        <dbReference type="SAM" id="Coils"/>
    </source>
</evidence>
<gene>
    <name evidence="8" type="ORF">WOLCODRAFT_126966</name>
</gene>
<dbReference type="GO" id="GO:0008270">
    <property type="term" value="F:zinc ion binding"/>
    <property type="evidence" value="ECO:0007669"/>
    <property type="project" value="UniProtKB-KW"/>
</dbReference>
<feature type="coiled-coil region" evidence="5">
    <location>
        <begin position="86"/>
        <end position="155"/>
    </location>
</feature>
<dbReference type="PROSITE" id="PS50089">
    <property type="entry name" value="ZF_RING_2"/>
    <property type="match status" value="1"/>
</dbReference>
<dbReference type="SUPFAM" id="SSF57850">
    <property type="entry name" value="RING/U-box"/>
    <property type="match status" value="1"/>
</dbReference>
<dbReference type="AlphaFoldDB" id="A0A2H3J216"/>
<sequence>MADGCCGICLDDLENPVSTPCGHLHCEKCLVAYFEASADIMNASCPVCRAEFPIATPDLRLFAPKYHKFIIPSIRRVFLDAPALSSKQLRATVAHLEQRVEALTRDKTLLMERCESSMAASRRHAEGERDARLEAGKLREEMMALRIKYSDLREKYRLAKSTTVSNRILASRRTRGVVEPDPTPETPASSSARPLQPDTSRGSPSMSRARPSLRIQKRPRLLGSPFDPSRDYLTGSLRRPSSFFEKNRGPVRIPYREPVTESRATSTAAAAQPCTPGRGDPSSHTTGLFSPASNRSRSSSRGGISFRSLDDTDVEDVDMD</sequence>
<evidence type="ECO:0000313" key="9">
    <source>
        <dbReference type="Proteomes" id="UP000218811"/>
    </source>
</evidence>